<keyword evidence="1" id="KW-0449">Lipoprotein</keyword>
<protein>
    <submittedName>
        <fullName evidence="1">EexN family lipoprotein</fullName>
    </submittedName>
</protein>
<accession>A0ABU5LEZ8</accession>
<gene>
    <name evidence="1" type="ORF">N4G40_09425</name>
</gene>
<dbReference type="Proteomes" id="UP001288620">
    <property type="component" value="Unassembled WGS sequence"/>
</dbReference>
<dbReference type="NCBIfam" id="NF033894">
    <property type="entry name" value="Eex_IncN"/>
    <property type="match status" value="1"/>
</dbReference>
<sequence length="84" mass="9239">MKTGLWVLTLLGAALLAGCNEEAQSLDWYKAHAKERNEKVAACEKAPKPRATEDCRNAIDAAAVADDNITHSEPKFWSLDVKKN</sequence>
<proteinExistence type="predicted"/>
<comment type="caution">
    <text evidence="1">The sequence shown here is derived from an EMBL/GenBank/DDBJ whole genome shotgun (WGS) entry which is preliminary data.</text>
</comment>
<dbReference type="PROSITE" id="PS51257">
    <property type="entry name" value="PROKAR_LIPOPROTEIN"/>
    <property type="match status" value="1"/>
</dbReference>
<dbReference type="InterPro" id="IPR047937">
    <property type="entry name" value="Eex_IncN-like"/>
</dbReference>
<evidence type="ECO:0000313" key="1">
    <source>
        <dbReference type="EMBL" id="MDZ7278492.1"/>
    </source>
</evidence>
<dbReference type="EMBL" id="JAOBTT010000001">
    <property type="protein sequence ID" value="MDZ7278492.1"/>
    <property type="molecule type" value="Genomic_DNA"/>
</dbReference>
<dbReference type="RefSeq" id="WP_322542465.1">
    <property type="nucleotide sequence ID" value="NZ_JAOBTT010000001.1"/>
</dbReference>
<keyword evidence="2" id="KW-1185">Reference proteome</keyword>
<name>A0ABU5LEZ8_9GAMM</name>
<evidence type="ECO:0000313" key="2">
    <source>
        <dbReference type="Proteomes" id="UP001288620"/>
    </source>
</evidence>
<organism evidence="1 2">
    <name type="scientific">Pantoea eucrina</name>
    <dbReference type="NCBI Taxonomy" id="472693"/>
    <lineage>
        <taxon>Bacteria</taxon>
        <taxon>Pseudomonadati</taxon>
        <taxon>Pseudomonadota</taxon>
        <taxon>Gammaproteobacteria</taxon>
        <taxon>Enterobacterales</taxon>
        <taxon>Erwiniaceae</taxon>
        <taxon>Pantoea</taxon>
    </lineage>
</organism>
<reference evidence="2" key="1">
    <citation type="submission" date="2023-07" db="EMBL/GenBank/DDBJ databases">
        <title>Structural and functional analysis of rice phyllospheric bacteria for their antimicrobial properties and defense elicitation against blast disease.</title>
        <authorList>
            <person name="Sahu K.P."/>
            <person name="Asharani P."/>
            <person name="Kumar M."/>
            <person name="Reddy B."/>
            <person name="Kumar A."/>
        </authorList>
    </citation>
    <scope>NUCLEOTIDE SEQUENCE [LARGE SCALE GENOMIC DNA]</scope>
    <source>
        <strain evidence="2">OsEp_Plm_30P10</strain>
    </source>
</reference>